<reference evidence="9 10" key="1">
    <citation type="journal article" date="2016" name="Int. J. Syst. Evol. Microbiol.">
        <title>Nocardioides albidus sp. nov., an actinobacterium isolated from garden soil.</title>
        <authorList>
            <person name="Singh H."/>
            <person name="Du J."/>
            <person name="Trinh H."/>
            <person name="Won K."/>
            <person name="Yang J.E."/>
            <person name="Yin C."/>
            <person name="Kook M."/>
            <person name="Yi T.H."/>
        </authorList>
    </citation>
    <scope>NUCLEOTIDE SEQUENCE [LARGE SCALE GENOMIC DNA]</scope>
    <source>
        <strain evidence="9 10">CCTCC AB 2015297</strain>
    </source>
</reference>
<dbReference type="PRINTS" id="PR00411">
    <property type="entry name" value="PNDRDTASEI"/>
</dbReference>
<evidence type="ECO:0000313" key="10">
    <source>
        <dbReference type="Proteomes" id="UP000313231"/>
    </source>
</evidence>
<keyword evidence="4" id="KW-0274">FAD</keyword>
<proteinExistence type="inferred from homology"/>
<keyword evidence="7" id="KW-0503">Monooxygenase</keyword>
<feature type="region of interest" description="Disordered" evidence="8">
    <location>
        <begin position="222"/>
        <end position="266"/>
    </location>
</feature>
<evidence type="ECO:0000256" key="8">
    <source>
        <dbReference type="SAM" id="MobiDB-lite"/>
    </source>
</evidence>
<keyword evidence="6" id="KW-0560">Oxidoreductase</keyword>
<evidence type="ECO:0000256" key="7">
    <source>
        <dbReference type="ARBA" id="ARBA00023033"/>
    </source>
</evidence>
<dbReference type="SUPFAM" id="SSF51905">
    <property type="entry name" value="FAD/NAD(P)-binding domain"/>
    <property type="match status" value="2"/>
</dbReference>
<keyword evidence="3" id="KW-0285">Flavoprotein</keyword>
<gene>
    <name evidence="9" type="ORF">FHP29_05115</name>
</gene>
<dbReference type="GO" id="GO:0004499">
    <property type="term" value="F:N,N-dimethylaniline monooxygenase activity"/>
    <property type="evidence" value="ECO:0007669"/>
    <property type="project" value="InterPro"/>
</dbReference>
<name>A0A5C4W7D7_9ACTN</name>
<dbReference type="InterPro" id="IPR050775">
    <property type="entry name" value="FAD-binding_Monooxygenases"/>
</dbReference>
<evidence type="ECO:0000256" key="1">
    <source>
        <dbReference type="ARBA" id="ARBA00001974"/>
    </source>
</evidence>
<comment type="similarity">
    <text evidence="2">Belongs to the FAD-binding monooxygenase family.</text>
</comment>
<sequence length="545" mass="60646">MNAPTDNTDSTRDLVIVGAGLAGIYAMYRALEKGLDVVGIEAGSSVGGTWYWNRYPGARCDVESVDYSYSFDRELEKEWRWTERFAAQPEIRSYLDHVADRYDLRRHFTFDRRVTAARFDELASTWTVTLDDGTEHRSRFVMMATGCLSAPIRPELPGIDDFAGEMLFTAQWPEEPVDLTGKRVGLIGTGSSGIQAAPRIAEQAQSLTVFQRTANYTVPARNRPLTEEEQREVQETYPQRREASRYAPAGSLSTTHPKKATEVSAEERQAAFEARWQEGGVLFAKTFPDQSVDIVANDYAREFAEAKIREIVQDPEVADDLIPKDYPIGTKRIVTDTGYYEMYNRDNVKLVNLRKHPIEQVTSWGIKTDDASYELDVLVFATGFDALTGALTSIDLHGARGAVLAEEWEHGPQTYLGLGIAGFPNLITLNGPGSPSVLANMATHTEQQVDWGMSLIEFCREHGIDQAEPREDAAEKWTEHLGEVAAGTLFTKAASWYMGANIEGKTRTFMPYIGGFGNYRRKCDEARDSGFEGYVLSKVSVGAGA</sequence>
<accession>A0A5C4W7D7</accession>
<dbReference type="AlphaFoldDB" id="A0A5C4W7D7"/>
<protein>
    <submittedName>
        <fullName evidence="9">NAD(P)/FAD-dependent oxidoreductase</fullName>
    </submittedName>
</protein>
<dbReference type="RefSeq" id="WP_139621780.1">
    <property type="nucleotide sequence ID" value="NZ_VDMP01000018.1"/>
</dbReference>
<dbReference type="GO" id="GO:0050660">
    <property type="term" value="F:flavin adenine dinucleotide binding"/>
    <property type="evidence" value="ECO:0007669"/>
    <property type="project" value="InterPro"/>
</dbReference>
<evidence type="ECO:0000256" key="2">
    <source>
        <dbReference type="ARBA" id="ARBA00010139"/>
    </source>
</evidence>
<dbReference type="PANTHER" id="PTHR43098:SF3">
    <property type="entry name" value="L-ORNITHINE N(5)-MONOOXYGENASE-RELATED"/>
    <property type="match status" value="1"/>
</dbReference>
<dbReference type="InterPro" id="IPR020946">
    <property type="entry name" value="Flavin_mOase-like"/>
</dbReference>
<dbReference type="PANTHER" id="PTHR43098">
    <property type="entry name" value="L-ORNITHINE N(5)-MONOOXYGENASE-RELATED"/>
    <property type="match status" value="1"/>
</dbReference>
<organism evidence="9 10">
    <name type="scientific">Nocardioides albidus</name>
    <dbReference type="NCBI Taxonomy" id="1517589"/>
    <lineage>
        <taxon>Bacteria</taxon>
        <taxon>Bacillati</taxon>
        <taxon>Actinomycetota</taxon>
        <taxon>Actinomycetes</taxon>
        <taxon>Propionibacteriales</taxon>
        <taxon>Nocardioidaceae</taxon>
        <taxon>Nocardioides</taxon>
    </lineage>
</organism>
<evidence type="ECO:0000256" key="3">
    <source>
        <dbReference type="ARBA" id="ARBA00022630"/>
    </source>
</evidence>
<dbReference type="InterPro" id="IPR036188">
    <property type="entry name" value="FAD/NAD-bd_sf"/>
</dbReference>
<evidence type="ECO:0000256" key="5">
    <source>
        <dbReference type="ARBA" id="ARBA00022857"/>
    </source>
</evidence>
<dbReference type="OrthoDB" id="5168853at2"/>
<feature type="compositionally biased region" description="Basic and acidic residues" evidence="8">
    <location>
        <begin position="224"/>
        <end position="244"/>
    </location>
</feature>
<evidence type="ECO:0000256" key="6">
    <source>
        <dbReference type="ARBA" id="ARBA00023002"/>
    </source>
</evidence>
<dbReference type="Gene3D" id="3.50.50.60">
    <property type="entry name" value="FAD/NAD(P)-binding domain"/>
    <property type="match status" value="2"/>
</dbReference>
<keyword evidence="10" id="KW-1185">Reference proteome</keyword>
<keyword evidence="5" id="KW-0521">NADP</keyword>
<evidence type="ECO:0000313" key="9">
    <source>
        <dbReference type="EMBL" id="TNM44098.1"/>
    </source>
</evidence>
<comment type="caution">
    <text evidence="9">The sequence shown here is derived from an EMBL/GenBank/DDBJ whole genome shotgun (WGS) entry which is preliminary data.</text>
</comment>
<evidence type="ECO:0000256" key="4">
    <source>
        <dbReference type="ARBA" id="ARBA00022827"/>
    </source>
</evidence>
<dbReference type="EMBL" id="VDMP01000018">
    <property type="protein sequence ID" value="TNM44098.1"/>
    <property type="molecule type" value="Genomic_DNA"/>
</dbReference>
<dbReference type="Pfam" id="PF00743">
    <property type="entry name" value="FMO-like"/>
    <property type="match status" value="1"/>
</dbReference>
<dbReference type="Proteomes" id="UP000313231">
    <property type="component" value="Unassembled WGS sequence"/>
</dbReference>
<dbReference type="GO" id="GO:0050661">
    <property type="term" value="F:NADP binding"/>
    <property type="evidence" value="ECO:0007669"/>
    <property type="project" value="InterPro"/>
</dbReference>
<comment type="cofactor">
    <cofactor evidence="1">
        <name>FAD</name>
        <dbReference type="ChEBI" id="CHEBI:57692"/>
    </cofactor>
</comment>